<evidence type="ECO:0000256" key="4">
    <source>
        <dbReference type="ARBA" id="ARBA00022692"/>
    </source>
</evidence>
<feature type="domain" description="Bacterial sugar transferase" evidence="8">
    <location>
        <begin position="271"/>
        <end position="455"/>
    </location>
</feature>
<dbReference type="InterPro" id="IPR003362">
    <property type="entry name" value="Bact_transf"/>
</dbReference>
<evidence type="ECO:0000256" key="3">
    <source>
        <dbReference type="ARBA" id="ARBA00022679"/>
    </source>
</evidence>
<keyword evidence="10" id="KW-1185">Reference proteome</keyword>
<dbReference type="NCBIfam" id="TIGR03025">
    <property type="entry name" value="EPS_sugtrans"/>
    <property type="match status" value="1"/>
</dbReference>
<dbReference type="PANTHER" id="PTHR30576:SF0">
    <property type="entry name" value="UNDECAPRENYL-PHOSPHATE N-ACETYLGALACTOSAMINYL 1-PHOSPHATE TRANSFERASE-RELATED"/>
    <property type="match status" value="1"/>
</dbReference>
<keyword evidence="6 7" id="KW-0472">Membrane</keyword>
<evidence type="ECO:0000256" key="5">
    <source>
        <dbReference type="ARBA" id="ARBA00022989"/>
    </source>
</evidence>
<accession>A0A1H7S2G3</accession>
<proteinExistence type="inferred from homology"/>
<dbReference type="InterPro" id="IPR017475">
    <property type="entry name" value="EPS_sugar_tfrase"/>
</dbReference>
<dbReference type="Pfam" id="PF13727">
    <property type="entry name" value="CoA_binding_3"/>
    <property type="match status" value="1"/>
</dbReference>
<comment type="similarity">
    <text evidence="2">Belongs to the bacterial sugar transferase family.</text>
</comment>
<keyword evidence="4 7" id="KW-0812">Transmembrane</keyword>
<sequence>MLSVLARIIDIAAVTAGALAAAFLHRGQFAPLGDAERVSLAFNCLLAIWMFPAFGIYRSWRGKRLLDLFARVVLAWIAVECVGVLLSFSVHRAESLSRLWLAWWALATAVLLVASKALVYAVLKGLRREGYNQKAVAVAGGERYGRFLIDQMRGHPEAGFRPVLLFDEDAALAANGSAPSVDDVPVERDLDTLLDAVRAHGIRELWLALPITKERTIHRIVMELRDEFVNIRFIPDVRSLALFSQPVVDLLGVPAINLAASPVTDLRVLPKLVFDRLFAAAVLAALSPLLIAIAVAVKLSSPGPVFFRQRRKGLDGNEFEIYKFRSMKMHAETTGRVTQARRNDPRITRVGAFLRRTSLDELPQFINVLKGEMSVVGPRPHAIEHDDIYKGLVRGYMLRYRIKPGITGWAQVNGFRGETDRVEKMRDRVRFDLHYMQNWSFALDLKIVAMTMWKGFAGQNAY</sequence>
<dbReference type="Gene3D" id="3.40.50.720">
    <property type="entry name" value="NAD(P)-binding Rossmann-like Domain"/>
    <property type="match status" value="1"/>
</dbReference>
<evidence type="ECO:0000256" key="2">
    <source>
        <dbReference type="ARBA" id="ARBA00006464"/>
    </source>
</evidence>
<comment type="subcellular location">
    <subcellularLocation>
        <location evidence="1">Membrane</location>
        <topology evidence="1">Multi-pass membrane protein</topology>
    </subcellularLocation>
</comment>
<dbReference type="Proteomes" id="UP000199120">
    <property type="component" value="Unassembled WGS sequence"/>
</dbReference>
<gene>
    <name evidence="9" type="ORF">SAMN05192542_11122</name>
</gene>
<evidence type="ECO:0000313" key="9">
    <source>
        <dbReference type="EMBL" id="SEL65984.1"/>
    </source>
</evidence>
<dbReference type="AlphaFoldDB" id="A0A1H7S2G3"/>
<dbReference type="NCBIfam" id="TIGR03023">
    <property type="entry name" value="WcaJ_sugtrans"/>
    <property type="match status" value="1"/>
</dbReference>
<feature type="transmembrane region" description="Helical" evidence="7">
    <location>
        <begin position="39"/>
        <end position="57"/>
    </location>
</feature>
<organism evidence="9 10">
    <name type="scientific">Paraburkholderia caballeronis</name>
    <dbReference type="NCBI Taxonomy" id="416943"/>
    <lineage>
        <taxon>Bacteria</taxon>
        <taxon>Pseudomonadati</taxon>
        <taxon>Pseudomonadota</taxon>
        <taxon>Betaproteobacteria</taxon>
        <taxon>Burkholderiales</taxon>
        <taxon>Burkholderiaceae</taxon>
        <taxon>Paraburkholderia</taxon>
    </lineage>
</organism>
<dbReference type="GO" id="GO:0016020">
    <property type="term" value="C:membrane"/>
    <property type="evidence" value="ECO:0007669"/>
    <property type="project" value="UniProtKB-SubCell"/>
</dbReference>
<dbReference type="Pfam" id="PF02397">
    <property type="entry name" value="Bac_transf"/>
    <property type="match status" value="1"/>
</dbReference>
<dbReference type="GO" id="GO:0016780">
    <property type="term" value="F:phosphotransferase activity, for other substituted phosphate groups"/>
    <property type="evidence" value="ECO:0007669"/>
    <property type="project" value="TreeGrafter"/>
</dbReference>
<evidence type="ECO:0000256" key="7">
    <source>
        <dbReference type="SAM" id="Phobius"/>
    </source>
</evidence>
<dbReference type="PANTHER" id="PTHR30576">
    <property type="entry name" value="COLANIC BIOSYNTHESIS UDP-GLUCOSE LIPID CARRIER TRANSFERASE"/>
    <property type="match status" value="1"/>
</dbReference>
<evidence type="ECO:0000256" key="1">
    <source>
        <dbReference type="ARBA" id="ARBA00004141"/>
    </source>
</evidence>
<keyword evidence="5 7" id="KW-1133">Transmembrane helix</keyword>
<evidence type="ECO:0000313" key="10">
    <source>
        <dbReference type="Proteomes" id="UP000199120"/>
    </source>
</evidence>
<feature type="transmembrane region" description="Helical" evidence="7">
    <location>
        <begin position="101"/>
        <end position="123"/>
    </location>
</feature>
<dbReference type="OrthoDB" id="9808602at2"/>
<keyword evidence="3 9" id="KW-0808">Transferase</keyword>
<dbReference type="EMBL" id="FOAJ01000011">
    <property type="protein sequence ID" value="SEL65984.1"/>
    <property type="molecule type" value="Genomic_DNA"/>
</dbReference>
<dbReference type="RefSeq" id="WP_090547401.1">
    <property type="nucleotide sequence ID" value="NZ_FNSR01000002.1"/>
</dbReference>
<protein>
    <submittedName>
        <fullName evidence="9">Putative colanic acid biosysnthesis UDP-glucose lipid carrier transferase</fullName>
    </submittedName>
</protein>
<evidence type="ECO:0000259" key="8">
    <source>
        <dbReference type="Pfam" id="PF02397"/>
    </source>
</evidence>
<dbReference type="STRING" id="416943.SAMN05445871_3542"/>
<feature type="transmembrane region" description="Helical" evidence="7">
    <location>
        <begin position="69"/>
        <end position="89"/>
    </location>
</feature>
<feature type="transmembrane region" description="Helical" evidence="7">
    <location>
        <begin position="277"/>
        <end position="297"/>
    </location>
</feature>
<reference evidence="10" key="1">
    <citation type="submission" date="2016-10" db="EMBL/GenBank/DDBJ databases">
        <authorList>
            <person name="Varghese N."/>
            <person name="Submissions S."/>
        </authorList>
    </citation>
    <scope>NUCLEOTIDE SEQUENCE [LARGE SCALE GENOMIC DNA]</scope>
    <source>
        <strain evidence="10">LMG 26416</strain>
    </source>
</reference>
<evidence type="ECO:0000256" key="6">
    <source>
        <dbReference type="ARBA" id="ARBA00023136"/>
    </source>
</evidence>
<dbReference type="InterPro" id="IPR017473">
    <property type="entry name" value="Undecaprenyl-P_gluc_Ptfrase"/>
</dbReference>
<name>A0A1H7S2G3_9BURK</name>